<protein>
    <submittedName>
        <fullName evidence="6">Glutathione-dependent formaldehyde-activating GFA</fullName>
    </submittedName>
</protein>
<dbReference type="GO" id="GO:0046872">
    <property type="term" value="F:metal ion binding"/>
    <property type="evidence" value="ECO:0007669"/>
    <property type="project" value="UniProtKB-KW"/>
</dbReference>
<dbReference type="Proteomes" id="UP000028181">
    <property type="component" value="Chromosome I"/>
</dbReference>
<dbReference type="PATRIC" id="fig|1028800.3.peg.346"/>
<proteinExistence type="inferred from homology"/>
<dbReference type="EMBL" id="HG938353">
    <property type="protein sequence ID" value="CDN46533.1"/>
    <property type="molecule type" value="Genomic_DNA"/>
</dbReference>
<keyword evidence="4" id="KW-0456">Lyase</keyword>
<dbReference type="Gene3D" id="3.90.1590.10">
    <property type="entry name" value="glutathione-dependent formaldehyde- activating enzyme (gfa)"/>
    <property type="match status" value="1"/>
</dbReference>
<keyword evidence="3" id="KW-0862">Zinc</keyword>
<dbReference type="HOGENOM" id="CLU_055491_6_2_5"/>
<dbReference type="GO" id="GO:0016846">
    <property type="term" value="F:carbon-sulfur lyase activity"/>
    <property type="evidence" value="ECO:0007669"/>
    <property type="project" value="InterPro"/>
</dbReference>
<evidence type="ECO:0000256" key="1">
    <source>
        <dbReference type="ARBA" id="ARBA00005495"/>
    </source>
</evidence>
<gene>
    <name evidence="6" type="ORF">RG540_CH03400</name>
</gene>
<sequence>MHVTGRCHCGYVTYEAELDPKRISICHCTDCQTLSGSPFRVTAVVPESDLKLTGHEPKLYRKVAESGRVRQQYFCPECGSPLFVNGEGEAARIWGIRWGSIDQRAELKPQRQIWCRSAVSWLPEMSELPTVQTD</sequence>
<dbReference type="KEGG" id="ngg:RG540_CH03400"/>
<comment type="similarity">
    <text evidence="1">Belongs to the Gfa family.</text>
</comment>
<dbReference type="InterPro" id="IPR006913">
    <property type="entry name" value="CENP-V/GFA"/>
</dbReference>
<dbReference type="eggNOG" id="COG3791">
    <property type="taxonomic scope" value="Bacteria"/>
</dbReference>
<dbReference type="Pfam" id="PF04828">
    <property type="entry name" value="GFA"/>
    <property type="match status" value="1"/>
</dbReference>
<organism evidence="6 7">
    <name type="scientific">Neorhizobium galegae bv. orientalis str. HAMBI 540</name>
    <dbReference type="NCBI Taxonomy" id="1028800"/>
    <lineage>
        <taxon>Bacteria</taxon>
        <taxon>Pseudomonadati</taxon>
        <taxon>Pseudomonadota</taxon>
        <taxon>Alphaproteobacteria</taxon>
        <taxon>Hyphomicrobiales</taxon>
        <taxon>Rhizobiaceae</taxon>
        <taxon>Rhizobium/Agrobacterium group</taxon>
        <taxon>Neorhizobium</taxon>
    </lineage>
</organism>
<dbReference type="InterPro" id="IPR011057">
    <property type="entry name" value="Mss4-like_sf"/>
</dbReference>
<dbReference type="RefSeq" id="WP_037085509.1">
    <property type="nucleotide sequence ID" value="NZ_HG938353.1"/>
</dbReference>
<accession>A0A068SKC9</accession>
<dbReference type="GeneID" id="24256214"/>
<evidence type="ECO:0000313" key="6">
    <source>
        <dbReference type="EMBL" id="CDN46533.1"/>
    </source>
</evidence>
<evidence type="ECO:0000256" key="4">
    <source>
        <dbReference type="ARBA" id="ARBA00023239"/>
    </source>
</evidence>
<keyword evidence="7" id="KW-1185">Reference proteome</keyword>
<dbReference type="AlphaFoldDB" id="A0A068SKC9"/>
<evidence type="ECO:0000256" key="2">
    <source>
        <dbReference type="ARBA" id="ARBA00022723"/>
    </source>
</evidence>
<dbReference type="PANTHER" id="PTHR33337:SF40">
    <property type="entry name" value="CENP-V_GFA DOMAIN-CONTAINING PROTEIN-RELATED"/>
    <property type="match status" value="1"/>
</dbReference>
<evidence type="ECO:0000256" key="3">
    <source>
        <dbReference type="ARBA" id="ARBA00022833"/>
    </source>
</evidence>
<name>A0A068SKC9_NEOGA</name>
<feature type="domain" description="CENP-V/GFA" evidence="5">
    <location>
        <begin position="3"/>
        <end position="111"/>
    </location>
</feature>
<evidence type="ECO:0000259" key="5">
    <source>
        <dbReference type="PROSITE" id="PS51891"/>
    </source>
</evidence>
<evidence type="ECO:0000313" key="7">
    <source>
        <dbReference type="Proteomes" id="UP000028181"/>
    </source>
</evidence>
<keyword evidence="2" id="KW-0479">Metal-binding</keyword>
<dbReference type="SUPFAM" id="SSF51316">
    <property type="entry name" value="Mss4-like"/>
    <property type="match status" value="1"/>
</dbReference>
<dbReference type="PROSITE" id="PS51891">
    <property type="entry name" value="CENP_V_GFA"/>
    <property type="match status" value="1"/>
</dbReference>
<reference evidence="7" key="1">
    <citation type="journal article" date="2014" name="BMC Genomics">
        <title>Genome sequencing of two Neorhizobium galegae strains reveals a noeT gene responsible for the unusual acetylation of the nodulation factors.</title>
        <authorList>
            <person name="Osterman J."/>
            <person name="Marsh J."/>
            <person name="Laine P.K."/>
            <person name="Zeng Z."/>
            <person name="Alatalo E."/>
            <person name="Sullivan J.T."/>
            <person name="Young J.P."/>
            <person name="Thomas-Oates J."/>
            <person name="Paulin L."/>
            <person name="Lindstrom K."/>
        </authorList>
    </citation>
    <scope>NUCLEOTIDE SEQUENCE [LARGE SCALE GENOMIC DNA]</scope>
    <source>
        <strain evidence="7">HAMBI 540</strain>
    </source>
</reference>
<dbReference type="PANTHER" id="PTHR33337">
    <property type="entry name" value="GFA DOMAIN-CONTAINING PROTEIN"/>
    <property type="match status" value="1"/>
</dbReference>
<dbReference type="OrthoDB" id="9807246at2"/>